<proteinExistence type="predicted"/>
<sequence>MSQGPSSTGAVGSDVSNAGPDPPVQPPKIFFDKTLCVFRQLQTGYVYRPGADEKWHFYSYGVKDKAPDAGYSCPYRKQAPGTYREEHHPACAFESFFYLGALFAHLAEHHEIPCKVICRRCYQEFPDFLARNDHEVDTQYECQRSTQPVVAEDSKHPTILLEAPITWHFIPPISMRINPQPPRSFIRSVKEMLIASEGKQQLRERLGNNEAGPSQEGAHTRAQRLSERIAEALEEGRLEFANGEQFYEVPRHVEADKEKPATVMETPSGSEGEDTWDLSSTSFWERHTV</sequence>
<feature type="region of interest" description="Disordered" evidence="1">
    <location>
        <begin position="249"/>
        <end position="289"/>
    </location>
</feature>
<reference evidence="2" key="1">
    <citation type="submission" date="2022-07" db="EMBL/GenBank/DDBJ databases">
        <title>Fungi with potential for degradation of polypropylene.</title>
        <authorList>
            <person name="Gostincar C."/>
        </authorList>
    </citation>
    <scope>NUCLEOTIDE SEQUENCE</scope>
    <source>
        <strain evidence="2">EXF-13287</strain>
    </source>
</reference>
<evidence type="ECO:0000256" key="1">
    <source>
        <dbReference type="SAM" id="MobiDB-lite"/>
    </source>
</evidence>
<dbReference type="Proteomes" id="UP001174691">
    <property type="component" value="Unassembled WGS sequence"/>
</dbReference>
<accession>A0AA38VCW1</accession>
<name>A0AA38VCW1_9PEZI</name>
<protein>
    <submittedName>
        <fullName evidence="2">Uncharacterized protein</fullName>
    </submittedName>
</protein>
<comment type="caution">
    <text evidence="2">The sequence shown here is derived from an EMBL/GenBank/DDBJ whole genome shotgun (WGS) entry which is preliminary data.</text>
</comment>
<dbReference type="EMBL" id="JANBVN010000141">
    <property type="protein sequence ID" value="KAJ9138741.1"/>
    <property type="molecule type" value="Genomic_DNA"/>
</dbReference>
<dbReference type="AlphaFoldDB" id="A0AA38VCW1"/>
<feature type="compositionally biased region" description="Basic and acidic residues" evidence="1">
    <location>
        <begin position="249"/>
        <end position="260"/>
    </location>
</feature>
<keyword evidence="3" id="KW-1185">Reference proteome</keyword>
<organism evidence="2 3">
    <name type="scientific">Coniochaeta hoffmannii</name>
    <dbReference type="NCBI Taxonomy" id="91930"/>
    <lineage>
        <taxon>Eukaryota</taxon>
        <taxon>Fungi</taxon>
        <taxon>Dikarya</taxon>
        <taxon>Ascomycota</taxon>
        <taxon>Pezizomycotina</taxon>
        <taxon>Sordariomycetes</taxon>
        <taxon>Sordariomycetidae</taxon>
        <taxon>Coniochaetales</taxon>
        <taxon>Coniochaetaceae</taxon>
        <taxon>Coniochaeta</taxon>
    </lineage>
</organism>
<evidence type="ECO:0000313" key="3">
    <source>
        <dbReference type="Proteomes" id="UP001174691"/>
    </source>
</evidence>
<evidence type="ECO:0000313" key="2">
    <source>
        <dbReference type="EMBL" id="KAJ9138741.1"/>
    </source>
</evidence>
<gene>
    <name evidence="2" type="ORF">NKR19_g7742</name>
</gene>